<name>A0A2U3DP70_PURLI</name>
<sequence length="355" mass="39344">MPHFICSNERHKRLCIYINTVGLRSLCQEDNSGKVMIDQEWPLDIGRLKAAIILDTGVESVAEVHVKLCGPAPPRKDTVWHPVAGHSVTCDPCDSDSEGAHKPWLCGEIIADAIGCAHDITHSEIEGTFVFIVDKPEIESAVTRVNRRGFEARVWTWEECLESGTAQQITCNLLSAHTDWKRVSMNAEKQKPIDLVPVVQPTVSRGLDASHQACCRGGIRRSKQALVKPAEAQRSPSHPSVQLTPFHATFSLPCNHSPSTQHFPFRETLPLPRHAHAALIQVHVISSPSRDQRRRPGLASLFLTEVIGRRHTSWKEELSDIVSTKALKALRTAWCIASASEDVSLIRSRGGVFLQ</sequence>
<organism evidence="1 2">
    <name type="scientific">Purpureocillium lilacinum</name>
    <name type="common">Paecilomyces lilacinus</name>
    <dbReference type="NCBI Taxonomy" id="33203"/>
    <lineage>
        <taxon>Eukaryota</taxon>
        <taxon>Fungi</taxon>
        <taxon>Dikarya</taxon>
        <taxon>Ascomycota</taxon>
        <taxon>Pezizomycotina</taxon>
        <taxon>Sordariomycetes</taxon>
        <taxon>Hypocreomycetidae</taxon>
        <taxon>Hypocreales</taxon>
        <taxon>Ophiocordycipitaceae</taxon>
        <taxon>Purpureocillium</taxon>
    </lineage>
</organism>
<gene>
    <name evidence="1" type="ORF">PCL_00036</name>
</gene>
<dbReference type="AlphaFoldDB" id="A0A2U3DP70"/>
<proteinExistence type="predicted"/>
<reference evidence="1 2" key="1">
    <citation type="journal article" date="2016" name="Front. Microbiol.">
        <title>Genome and transcriptome sequences reveal the specific parasitism of the nematophagous Purpureocillium lilacinum 36-1.</title>
        <authorList>
            <person name="Xie J."/>
            <person name="Li S."/>
            <person name="Mo C."/>
            <person name="Xiao X."/>
            <person name="Peng D."/>
            <person name="Wang G."/>
            <person name="Xiao Y."/>
        </authorList>
    </citation>
    <scope>NUCLEOTIDE SEQUENCE [LARGE SCALE GENOMIC DNA]</scope>
    <source>
        <strain evidence="1 2">36-1</strain>
    </source>
</reference>
<protein>
    <submittedName>
        <fullName evidence="1">Uncharacterized protein</fullName>
    </submittedName>
</protein>
<comment type="caution">
    <text evidence="1">The sequence shown here is derived from an EMBL/GenBank/DDBJ whole genome shotgun (WGS) entry which is preliminary data.</text>
</comment>
<evidence type="ECO:0000313" key="1">
    <source>
        <dbReference type="EMBL" id="PWI64048.1"/>
    </source>
</evidence>
<evidence type="ECO:0000313" key="2">
    <source>
        <dbReference type="Proteomes" id="UP000245956"/>
    </source>
</evidence>
<dbReference type="EMBL" id="LCWV01000107">
    <property type="protein sequence ID" value="PWI64048.1"/>
    <property type="molecule type" value="Genomic_DNA"/>
</dbReference>
<dbReference type="Proteomes" id="UP000245956">
    <property type="component" value="Unassembled WGS sequence"/>
</dbReference>
<accession>A0A2U3DP70</accession>